<feature type="transmembrane region" description="Helical" evidence="6">
    <location>
        <begin position="66"/>
        <end position="86"/>
    </location>
</feature>
<dbReference type="OrthoDB" id="3437016at2759"/>
<evidence type="ECO:0000259" key="7">
    <source>
        <dbReference type="PROSITE" id="PS50850"/>
    </source>
</evidence>
<keyword evidence="4 6" id="KW-0472">Membrane</keyword>
<keyword evidence="2 6" id="KW-0812">Transmembrane</keyword>
<protein>
    <submittedName>
        <fullName evidence="8">MFS general substrate transporter</fullName>
    </submittedName>
</protein>
<comment type="subcellular location">
    <subcellularLocation>
        <location evidence="1">Membrane</location>
        <topology evidence="1">Multi-pass membrane protein</topology>
    </subcellularLocation>
</comment>
<feature type="transmembrane region" description="Helical" evidence="6">
    <location>
        <begin position="377"/>
        <end position="400"/>
    </location>
</feature>
<feature type="region of interest" description="Disordered" evidence="5">
    <location>
        <begin position="22"/>
        <end position="42"/>
    </location>
</feature>
<dbReference type="Pfam" id="PF07690">
    <property type="entry name" value="MFS_1"/>
    <property type="match status" value="1"/>
</dbReference>
<dbReference type="GO" id="GO:0005886">
    <property type="term" value="C:plasma membrane"/>
    <property type="evidence" value="ECO:0007669"/>
    <property type="project" value="TreeGrafter"/>
</dbReference>
<dbReference type="Gene3D" id="1.20.1720.10">
    <property type="entry name" value="Multidrug resistance protein D"/>
    <property type="match status" value="1"/>
</dbReference>
<dbReference type="InterPro" id="IPR020846">
    <property type="entry name" value="MFS_dom"/>
</dbReference>
<feature type="transmembrane region" description="Helical" evidence="6">
    <location>
        <begin position="412"/>
        <end position="431"/>
    </location>
</feature>
<dbReference type="SUPFAM" id="SSF103473">
    <property type="entry name" value="MFS general substrate transporter"/>
    <property type="match status" value="1"/>
</dbReference>
<dbReference type="EMBL" id="JACAZF010000005">
    <property type="protein sequence ID" value="KAF7303486.1"/>
    <property type="molecule type" value="Genomic_DNA"/>
</dbReference>
<feature type="transmembrane region" description="Helical" evidence="6">
    <location>
        <begin position="92"/>
        <end position="113"/>
    </location>
</feature>
<feature type="domain" description="Major facilitator superfamily (MFS) profile" evidence="7">
    <location>
        <begin position="1"/>
        <end position="475"/>
    </location>
</feature>
<dbReference type="PANTHER" id="PTHR23501">
    <property type="entry name" value="MAJOR FACILITATOR SUPERFAMILY"/>
    <property type="match status" value="1"/>
</dbReference>
<evidence type="ECO:0000313" key="8">
    <source>
        <dbReference type="EMBL" id="KAF7303486.1"/>
    </source>
</evidence>
<dbReference type="PANTHER" id="PTHR23501:SF102">
    <property type="entry name" value="DRUG TRANSPORTER, PUTATIVE (AFU_ORTHOLOGUE AFUA_3G08530)-RELATED"/>
    <property type="match status" value="1"/>
</dbReference>
<sequence>MKSTLSRVHVGAGASVLSDSAVPHGSAAHLHPSPHAHRLQRRQGRGRSTALLPFCGGLAGIFGRRAVMLAAILVFMIGSTLCGAATSMNFLIAGRTVQGLGAGATVSLIQIIISDMIPLKSRGIFSGIIATSFGIGAGAGPVIGGSLAESGHWRWLFYMNLPIGRAVCGHDPAIRPPARARCAAAGEARAARYHWKRDHRGIDDVDGVGAHVGRHGVCVGLARAWLAPLIVGFVGLAALLAYEATIPKHPIIPMSLMSTRTAFSGYVQNFLSAVALSAVGYWLPVYFQACKGASPIASGVDAFGITFTVAPLAAITGRADQPHTPLPRADVVRVGADRGRRRRSWAPSCWAPASGSSTSRRTSRCSRPIPPRQTTQALAYFFFLRQFALIWGVTIGGTILQNKLTSTLPDSFLAEFPGGTQIAFAIIPSLGGLPPPLRAAVRDSFAHAFRLLWRVLAGLGGAGLLSSLVMKGLRLHTEVDGTYGREEGRKDVEKRG</sequence>
<dbReference type="InterPro" id="IPR011701">
    <property type="entry name" value="MFS"/>
</dbReference>
<keyword evidence="9" id="KW-1185">Reference proteome</keyword>
<feature type="region of interest" description="Disordered" evidence="5">
    <location>
        <begin position="346"/>
        <end position="369"/>
    </location>
</feature>
<dbReference type="InterPro" id="IPR036259">
    <property type="entry name" value="MFS_trans_sf"/>
</dbReference>
<organism evidence="8 9">
    <name type="scientific">Mycena indigotica</name>
    <dbReference type="NCBI Taxonomy" id="2126181"/>
    <lineage>
        <taxon>Eukaryota</taxon>
        <taxon>Fungi</taxon>
        <taxon>Dikarya</taxon>
        <taxon>Basidiomycota</taxon>
        <taxon>Agaricomycotina</taxon>
        <taxon>Agaricomycetes</taxon>
        <taxon>Agaricomycetidae</taxon>
        <taxon>Agaricales</taxon>
        <taxon>Marasmiineae</taxon>
        <taxon>Mycenaceae</taxon>
        <taxon>Mycena</taxon>
    </lineage>
</organism>
<name>A0A8H6SQ61_9AGAR</name>
<dbReference type="PROSITE" id="PS50850">
    <property type="entry name" value="MFS"/>
    <property type="match status" value="1"/>
</dbReference>
<proteinExistence type="predicted"/>
<accession>A0A8H6SQ61</accession>
<comment type="caution">
    <text evidence="8">The sequence shown here is derived from an EMBL/GenBank/DDBJ whole genome shotgun (WGS) entry which is preliminary data.</text>
</comment>
<keyword evidence="3 6" id="KW-1133">Transmembrane helix</keyword>
<gene>
    <name evidence="8" type="ORF">MIND_00577600</name>
</gene>
<evidence type="ECO:0000256" key="1">
    <source>
        <dbReference type="ARBA" id="ARBA00004141"/>
    </source>
</evidence>
<feature type="transmembrane region" description="Helical" evidence="6">
    <location>
        <begin position="224"/>
        <end position="242"/>
    </location>
</feature>
<dbReference type="GeneID" id="59345053"/>
<dbReference type="GO" id="GO:0022857">
    <property type="term" value="F:transmembrane transporter activity"/>
    <property type="evidence" value="ECO:0007669"/>
    <property type="project" value="InterPro"/>
</dbReference>
<evidence type="ECO:0000256" key="6">
    <source>
        <dbReference type="SAM" id="Phobius"/>
    </source>
</evidence>
<feature type="transmembrane region" description="Helical" evidence="6">
    <location>
        <begin position="263"/>
        <end position="283"/>
    </location>
</feature>
<feature type="transmembrane region" description="Helical" evidence="6">
    <location>
        <begin position="451"/>
        <end position="470"/>
    </location>
</feature>
<dbReference type="PRINTS" id="PR01036">
    <property type="entry name" value="TCRTETB"/>
</dbReference>
<dbReference type="Proteomes" id="UP000636479">
    <property type="component" value="Unassembled WGS sequence"/>
</dbReference>
<dbReference type="AlphaFoldDB" id="A0A8H6SQ61"/>
<evidence type="ECO:0000313" key="9">
    <source>
        <dbReference type="Proteomes" id="UP000636479"/>
    </source>
</evidence>
<evidence type="ECO:0000256" key="2">
    <source>
        <dbReference type="ARBA" id="ARBA00022692"/>
    </source>
</evidence>
<feature type="transmembrane region" description="Helical" evidence="6">
    <location>
        <begin position="125"/>
        <end position="148"/>
    </location>
</feature>
<feature type="compositionally biased region" description="Basic residues" evidence="5">
    <location>
        <begin position="32"/>
        <end position="42"/>
    </location>
</feature>
<evidence type="ECO:0000256" key="3">
    <source>
        <dbReference type="ARBA" id="ARBA00022989"/>
    </source>
</evidence>
<evidence type="ECO:0000256" key="4">
    <source>
        <dbReference type="ARBA" id="ARBA00023136"/>
    </source>
</evidence>
<evidence type="ECO:0000256" key="5">
    <source>
        <dbReference type="SAM" id="MobiDB-lite"/>
    </source>
</evidence>
<reference evidence="8" key="1">
    <citation type="submission" date="2020-05" db="EMBL/GenBank/DDBJ databases">
        <title>Mycena genomes resolve the evolution of fungal bioluminescence.</title>
        <authorList>
            <person name="Tsai I.J."/>
        </authorList>
    </citation>
    <scope>NUCLEOTIDE SEQUENCE</scope>
    <source>
        <strain evidence="8">171206Taipei</strain>
    </source>
</reference>
<dbReference type="RefSeq" id="XP_037220458.1">
    <property type="nucleotide sequence ID" value="XM_037362537.1"/>
</dbReference>